<reference evidence="2" key="1">
    <citation type="journal article" date="2012" name="New Phytol.">
        <title>Comparative analysis of mitochondrial genomes of Rhizophagus irregularis - syn. Glomus irregulare - reveals a polymorphism induced by variability generating elements.</title>
        <authorList>
            <person name="Formey D."/>
            <person name="Moles M."/>
            <person name="Haouy A."/>
            <person name="Savelli B."/>
            <person name="Bouchez O."/>
            <person name="Becard G."/>
            <person name="Roux C."/>
        </authorList>
    </citation>
    <scope>NUCLEOTIDE SEQUENCE</scope>
</reference>
<keyword evidence="2" id="KW-0378">Hydrolase</keyword>
<organism evidence="2">
    <name type="scientific">Rhizophagus irregularis</name>
    <dbReference type="NCBI Taxonomy" id="588596"/>
    <lineage>
        <taxon>Eukaryota</taxon>
        <taxon>Fungi</taxon>
        <taxon>Fungi incertae sedis</taxon>
        <taxon>Mucoromycota</taxon>
        <taxon>Glomeromycotina</taxon>
        <taxon>Glomeromycetes</taxon>
        <taxon>Glomerales</taxon>
        <taxon>Glomeraceae</taxon>
        <taxon>Rhizophagus</taxon>
    </lineage>
</organism>
<dbReference type="GO" id="GO:0004519">
    <property type="term" value="F:endonuclease activity"/>
    <property type="evidence" value="ECO:0007669"/>
    <property type="project" value="UniProtKB-KW"/>
</dbReference>
<sequence>MQTQFASIFSRFYRVSAKVNMVITPVLHEILVGSMLGDLTAERNNIRSNTRLHFKQSIINREYIEHLYSLFQDYCGSPPKTMSKFDSRPDKMKEYGAIKFVTLSLPCFNIYRELFYNSEGKKILPENLEELLTARSLAYWIMDDGYKHRKALYISTESFSLDENEFLVKILKNKFDLDCSAHPTTNGNRVYIFSSSRERLKDLIHPYLLPHFYYKLDLDSSL</sequence>
<dbReference type="InterPro" id="IPR004860">
    <property type="entry name" value="LAGLIDADG_dom"/>
</dbReference>
<dbReference type="InterPro" id="IPR027434">
    <property type="entry name" value="Homing_endonucl"/>
</dbReference>
<dbReference type="SUPFAM" id="SSF55608">
    <property type="entry name" value="Homing endonucleases"/>
    <property type="match status" value="1"/>
</dbReference>
<dbReference type="GO" id="GO:0000373">
    <property type="term" value="P:Group II intron splicing"/>
    <property type="evidence" value="ECO:0007669"/>
    <property type="project" value="TreeGrafter"/>
</dbReference>
<dbReference type="EMBL" id="JQ514224">
    <property type="protein sequence ID" value="AFN42490.1"/>
    <property type="molecule type" value="Genomic_DNA"/>
</dbReference>
<dbReference type="GO" id="GO:0045292">
    <property type="term" value="P:mRNA cis splicing, via spliceosome"/>
    <property type="evidence" value="ECO:0007669"/>
    <property type="project" value="TreeGrafter"/>
</dbReference>
<dbReference type="PANTHER" id="PTHR47539:SF1">
    <property type="entry name" value="PENTATRICOPEPTIDE REPEAT-CONTAINING PROTEIN OTP51, CHLOROPLASTIC"/>
    <property type="match status" value="1"/>
</dbReference>
<evidence type="ECO:0000259" key="1">
    <source>
        <dbReference type="Pfam" id="PF03161"/>
    </source>
</evidence>
<name>I6XNU8_9GLOM</name>
<dbReference type="AlphaFoldDB" id="I6XNU8"/>
<keyword evidence="2" id="KW-0255">Endonuclease</keyword>
<protein>
    <submittedName>
        <fullName evidence="2">LAGLIDADG homing endonuclease type 2</fullName>
    </submittedName>
</protein>
<keyword evidence="2" id="KW-0496">Mitochondrion</keyword>
<dbReference type="Pfam" id="PF03161">
    <property type="entry name" value="LAGLIDADG_2"/>
    <property type="match status" value="1"/>
</dbReference>
<evidence type="ECO:0000313" key="2">
    <source>
        <dbReference type="EMBL" id="AFN42490.1"/>
    </source>
</evidence>
<dbReference type="InterPro" id="IPR052500">
    <property type="entry name" value="Chloro/Mito_RNA_Process"/>
</dbReference>
<geneLocation type="mitochondrion" evidence="2"/>
<dbReference type="Gene3D" id="3.10.28.10">
    <property type="entry name" value="Homing endonucleases"/>
    <property type="match status" value="2"/>
</dbReference>
<keyword evidence="2" id="KW-0540">Nuclease</keyword>
<proteinExistence type="predicted"/>
<feature type="domain" description="Homing endonuclease LAGLIDADG" evidence="1">
    <location>
        <begin position="29"/>
        <end position="198"/>
    </location>
</feature>
<accession>I6XNU8</accession>
<dbReference type="PANTHER" id="PTHR47539">
    <property type="entry name" value="PENTATRICOPEPTIDE REPEAT-CONTAINING PROTEIN OTP51, CHLOROPLASTIC"/>
    <property type="match status" value="1"/>
</dbReference>